<keyword evidence="2" id="KW-1185">Reference proteome</keyword>
<dbReference type="EMBL" id="JAULSX010000010">
    <property type="protein sequence ID" value="KAK3485472.1"/>
    <property type="molecule type" value="Genomic_DNA"/>
</dbReference>
<dbReference type="RefSeq" id="XP_062688376.1">
    <property type="nucleotide sequence ID" value="XM_062838465.1"/>
</dbReference>
<reference evidence="1 2" key="1">
    <citation type="journal article" date="2023" name="Mol. Phylogenet. Evol.">
        <title>Genome-scale phylogeny and comparative genomics of the fungal order Sordariales.</title>
        <authorList>
            <person name="Hensen N."/>
            <person name="Bonometti L."/>
            <person name="Westerberg I."/>
            <person name="Brannstrom I.O."/>
            <person name="Guillou S."/>
            <person name="Cros-Aarteil S."/>
            <person name="Calhoun S."/>
            <person name="Haridas S."/>
            <person name="Kuo A."/>
            <person name="Mondo S."/>
            <person name="Pangilinan J."/>
            <person name="Riley R."/>
            <person name="LaButti K."/>
            <person name="Andreopoulos B."/>
            <person name="Lipzen A."/>
            <person name="Chen C."/>
            <person name="Yan M."/>
            <person name="Daum C."/>
            <person name="Ng V."/>
            <person name="Clum A."/>
            <person name="Steindorff A."/>
            <person name="Ohm R.A."/>
            <person name="Martin F."/>
            <person name="Silar P."/>
            <person name="Natvig D.O."/>
            <person name="Lalanne C."/>
            <person name="Gautier V."/>
            <person name="Ament-Velasquez S.L."/>
            <person name="Kruys A."/>
            <person name="Hutchinson M.I."/>
            <person name="Powell A.J."/>
            <person name="Barry K."/>
            <person name="Miller A.N."/>
            <person name="Grigoriev I.V."/>
            <person name="Debuchy R."/>
            <person name="Gladieux P."/>
            <person name="Hiltunen Thoren M."/>
            <person name="Johannesson H."/>
        </authorList>
    </citation>
    <scope>NUCLEOTIDE SEQUENCE [LARGE SCALE GENOMIC DNA]</scope>
    <source>
        <strain evidence="1 2">FGSC 10403</strain>
    </source>
</reference>
<dbReference type="AlphaFoldDB" id="A0AAJ0HYX1"/>
<evidence type="ECO:0000313" key="1">
    <source>
        <dbReference type="EMBL" id="KAK3485472.1"/>
    </source>
</evidence>
<gene>
    <name evidence="1" type="ORF">B0T23DRAFT_400047</name>
</gene>
<evidence type="ECO:0000313" key="2">
    <source>
        <dbReference type="Proteomes" id="UP001285908"/>
    </source>
</evidence>
<name>A0AAJ0HYX1_9PEZI</name>
<dbReference type="GeneID" id="87876087"/>
<organism evidence="1 2">
    <name type="scientific">Neurospora hispaniola</name>
    <dbReference type="NCBI Taxonomy" id="588809"/>
    <lineage>
        <taxon>Eukaryota</taxon>
        <taxon>Fungi</taxon>
        <taxon>Dikarya</taxon>
        <taxon>Ascomycota</taxon>
        <taxon>Pezizomycotina</taxon>
        <taxon>Sordariomycetes</taxon>
        <taxon>Sordariomycetidae</taxon>
        <taxon>Sordariales</taxon>
        <taxon>Sordariaceae</taxon>
        <taxon>Neurospora</taxon>
    </lineage>
</organism>
<accession>A0AAJ0HYX1</accession>
<dbReference type="Proteomes" id="UP001285908">
    <property type="component" value="Unassembled WGS sequence"/>
</dbReference>
<protein>
    <submittedName>
        <fullName evidence="1">Uncharacterized protein</fullName>
    </submittedName>
</protein>
<proteinExistence type="predicted"/>
<sequence length="202" mass="21937">MAQENERLLHLSSSCESRVGSLPSVVENLSTLREYTARRSQYSLHCNGIVMCSDLDLKSATNLTSTIPHRFEDTGRYHVKKCLSYLPSHPGDIIVHTGTVRYSEGGRILACGIPLCAGAALRGHARASVSGTAMEVAEPLAMFDIFAVVFIAIPRTFAIFETLGGSPTIFALIVIPGYHLALVSASSQSYPVIDESITNRYF</sequence>
<comment type="caution">
    <text evidence="1">The sequence shown here is derived from an EMBL/GenBank/DDBJ whole genome shotgun (WGS) entry which is preliminary data.</text>
</comment>